<dbReference type="RefSeq" id="WP_091347161.1">
    <property type="nucleotide sequence ID" value="NZ_FMAQ01000002.1"/>
</dbReference>
<dbReference type="Proteomes" id="UP000199670">
    <property type="component" value="Unassembled WGS sequence"/>
</dbReference>
<dbReference type="EMBL" id="FMAQ01000002">
    <property type="protein sequence ID" value="SCB91935.1"/>
    <property type="molecule type" value="Genomic_DNA"/>
</dbReference>
<dbReference type="STRING" id="1798182.GA0061081_102332"/>
<gene>
    <name evidence="2" type="ORF">GA0061081_102332</name>
</gene>
<accession>A0A1C4ABG0</accession>
<feature type="transmembrane region" description="Helical" evidence="1">
    <location>
        <begin position="49"/>
        <end position="71"/>
    </location>
</feature>
<protein>
    <submittedName>
        <fullName evidence="2">Uncharacterized protein</fullName>
    </submittedName>
</protein>
<keyword evidence="1" id="KW-1133">Transmembrane helix</keyword>
<keyword evidence="1" id="KW-0812">Transmembrane</keyword>
<keyword evidence="3" id="KW-1185">Reference proteome</keyword>
<dbReference type="OrthoDB" id="7067171at2"/>
<reference evidence="3" key="1">
    <citation type="submission" date="2016-08" db="EMBL/GenBank/DDBJ databases">
        <authorList>
            <person name="Varghese N."/>
            <person name="Submissions Spin"/>
        </authorList>
    </citation>
    <scope>NUCLEOTIDE SEQUENCE [LARGE SCALE GENOMIC DNA]</scope>
    <source>
        <strain evidence="3">R-53248</strain>
    </source>
</reference>
<evidence type="ECO:0000256" key="1">
    <source>
        <dbReference type="SAM" id="Phobius"/>
    </source>
</evidence>
<evidence type="ECO:0000313" key="3">
    <source>
        <dbReference type="Proteomes" id="UP000199670"/>
    </source>
</evidence>
<name>A0A1C4ABG0_9GAMM</name>
<feature type="transmembrane region" description="Helical" evidence="1">
    <location>
        <begin position="138"/>
        <end position="159"/>
    </location>
</feature>
<feature type="transmembrane region" description="Helical" evidence="1">
    <location>
        <begin position="18"/>
        <end position="43"/>
    </location>
</feature>
<evidence type="ECO:0000313" key="2">
    <source>
        <dbReference type="EMBL" id="SCB91935.1"/>
    </source>
</evidence>
<dbReference type="AlphaFoldDB" id="A0A1C4ABG0"/>
<organism evidence="2 3">
    <name type="scientific">Gilliamella bombicola</name>
    <dbReference type="NCBI Taxonomy" id="1798182"/>
    <lineage>
        <taxon>Bacteria</taxon>
        <taxon>Pseudomonadati</taxon>
        <taxon>Pseudomonadota</taxon>
        <taxon>Gammaproteobacteria</taxon>
        <taxon>Orbales</taxon>
        <taxon>Orbaceae</taxon>
        <taxon>Gilliamella</taxon>
    </lineage>
</organism>
<proteinExistence type="predicted"/>
<keyword evidence="1" id="KW-0472">Membrane</keyword>
<sequence>MLSCDNTKSTKAANQTTLVIFCSLLAISQQLNVLSLLLTIIALCFGMMASWWIGSFLFTICCLVAFLLGLISKYYALRVEFDKKLFDYLVINVDRLPNTLIELDDALLQFNLIKSRQLSVRSIRERQKGTIKLFKKQVIWLVLQILLLIGTLISGIIYFN</sequence>